<dbReference type="GO" id="GO:0002144">
    <property type="term" value="C:cytosolic tRNA wobble base thiouridylase complex"/>
    <property type="evidence" value="ECO:0007669"/>
    <property type="project" value="TreeGrafter"/>
</dbReference>
<evidence type="ECO:0000259" key="7">
    <source>
        <dbReference type="Pfam" id="PF16503"/>
    </source>
</evidence>
<evidence type="ECO:0000256" key="3">
    <source>
        <dbReference type="ARBA" id="ARBA00022679"/>
    </source>
</evidence>
<keyword evidence="3" id="KW-0808">Transferase</keyword>
<dbReference type="GO" id="GO:0005739">
    <property type="term" value="C:mitochondrion"/>
    <property type="evidence" value="ECO:0007669"/>
    <property type="project" value="TreeGrafter"/>
</dbReference>
<dbReference type="InterPro" id="IPR014729">
    <property type="entry name" value="Rossmann-like_a/b/a_fold"/>
</dbReference>
<keyword evidence="2" id="KW-0820">tRNA-binding</keyword>
<feature type="domain" description="Cytoplasmic tRNA 2-thiolation protein 1 C-terminal" evidence="7">
    <location>
        <begin position="282"/>
        <end position="310"/>
    </location>
</feature>
<dbReference type="PANTHER" id="PTHR11807:SF12">
    <property type="entry name" value="CYTOPLASMIC TRNA 2-THIOLATION PROTEIN 1"/>
    <property type="match status" value="1"/>
</dbReference>
<dbReference type="InterPro" id="IPR020554">
    <property type="entry name" value="UPF0021_CS"/>
</dbReference>
<dbReference type="Pfam" id="PF16503">
    <property type="entry name" value="zn-ribbon_14"/>
    <property type="match status" value="1"/>
</dbReference>
<keyword evidence="1" id="KW-0963">Cytoplasm</keyword>
<organism evidence="8 9">
    <name type="scientific">Brenthis ino</name>
    <name type="common">lesser marbled fritillary</name>
    <dbReference type="NCBI Taxonomy" id="405034"/>
    <lineage>
        <taxon>Eukaryota</taxon>
        <taxon>Metazoa</taxon>
        <taxon>Ecdysozoa</taxon>
        <taxon>Arthropoda</taxon>
        <taxon>Hexapoda</taxon>
        <taxon>Insecta</taxon>
        <taxon>Pterygota</taxon>
        <taxon>Neoptera</taxon>
        <taxon>Endopterygota</taxon>
        <taxon>Lepidoptera</taxon>
        <taxon>Glossata</taxon>
        <taxon>Ditrysia</taxon>
        <taxon>Papilionoidea</taxon>
        <taxon>Nymphalidae</taxon>
        <taxon>Heliconiinae</taxon>
        <taxon>Argynnini</taxon>
        <taxon>Brenthis</taxon>
    </lineage>
</organism>
<keyword evidence="4" id="KW-0819">tRNA processing</keyword>
<reference evidence="8" key="1">
    <citation type="submission" date="2021-12" db="EMBL/GenBank/DDBJ databases">
        <authorList>
            <person name="Martin H S."/>
        </authorList>
    </citation>
    <scope>NUCLEOTIDE SEQUENCE</scope>
</reference>
<dbReference type="PROSITE" id="PS01263">
    <property type="entry name" value="UPF0021"/>
    <property type="match status" value="1"/>
</dbReference>
<evidence type="ECO:0008006" key="10">
    <source>
        <dbReference type="Google" id="ProtNLM"/>
    </source>
</evidence>
<dbReference type="InterPro" id="IPR032442">
    <property type="entry name" value="CTU1_C"/>
</dbReference>
<dbReference type="HAMAP" id="MF_03053">
    <property type="entry name" value="CTU1"/>
    <property type="match status" value="1"/>
</dbReference>
<dbReference type="OrthoDB" id="198857at2759"/>
<dbReference type="InterPro" id="IPR056369">
    <property type="entry name" value="CTU1-like_ATP-bd"/>
</dbReference>
<evidence type="ECO:0000256" key="5">
    <source>
        <dbReference type="ARBA" id="ARBA00022884"/>
    </source>
</evidence>
<evidence type="ECO:0000256" key="1">
    <source>
        <dbReference type="ARBA" id="ARBA00022490"/>
    </source>
</evidence>
<dbReference type="UniPathway" id="UPA00988"/>
<evidence type="ECO:0000259" key="6">
    <source>
        <dbReference type="Pfam" id="PF01171"/>
    </source>
</evidence>
<dbReference type="InterPro" id="IPR000541">
    <property type="entry name" value="Ncs6/Tuc1/Ctu1"/>
</dbReference>
<dbReference type="GO" id="GO:0000049">
    <property type="term" value="F:tRNA binding"/>
    <property type="evidence" value="ECO:0007669"/>
    <property type="project" value="UniProtKB-KW"/>
</dbReference>
<dbReference type="Pfam" id="PF01171">
    <property type="entry name" value="ATP_bind_3"/>
    <property type="match status" value="1"/>
</dbReference>
<dbReference type="GO" id="GO:0016740">
    <property type="term" value="F:transferase activity"/>
    <property type="evidence" value="ECO:0007669"/>
    <property type="project" value="UniProtKB-KW"/>
</dbReference>
<evidence type="ECO:0000313" key="9">
    <source>
        <dbReference type="Proteomes" id="UP000838878"/>
    </source>
</evidence>
<proteinExistence type="inferred from homology"/>
<name>A0A8J9VUH0_9NEOP</name>
<protein>
    <recommendedName>
        <fullName evidence="10">Cytoplasmic tRNA adenylyltransferase 1</fullName>
    </recommendedName>
</protein>
<gene>
    <name evidence="8" type="ORF">BINO364_LOCUS5197</name>
</gene>
<dbReference type="InterPro" id="IPR011063">
    <property type="entry name" value="TilS/TtcA_N"/>
</dbReference>
<evidence type="ECO:0000256" key="4">
    <source>
        <dbReference type="ARBA" id="ARBA00022694"/>
    </source>
</evidence>
<dbReference type="Gene3D" id="3.40.50.620">
    <property type="entry name" value="HUPs"/>
    <property type="match status" value="1"/>
</dbReference>
<evidence type="ECO:0000313" key="8">
    <source>
        <dbReference type="EMBL" id="CAH0718767.1"/>
    </source>
</evidence>
<sequence length="462" mass="51415">MPLPCRTGCGRNAMLKRPKTGDALCKECFYCAFETEIHFTITKGKLFNKGDSVAIAASGGKDSTVLAHVMKTLNQRYNYGLNLMLLSIDEGITGYRDDSLETVKQNRDDYEMSLKILSYKDLYGWTMDEIVAQIGRKNNCTFCGVFRRQALDRGAAMLNVKCIATGHNADDIAETVLMNVLRGDIARLKRCTAISTGSEGTIPRVKPLKYTYEKEIVMYAHYKKLVYFSTECVFAPNAYRGHARALLKDMEKIRPTCIMDIIYSGETMAVKEDISLPSQRICSRCKFVSSQEVCKACVLLEGLNKGLPKLGIGKSSKAKKMLEEYNAKQSSLASAIKDINEESKKNNCISKGKICRSSCKSHAQVNIETTVHSNHSESCCNGSCERERTKSKCDSKLNVLLKEYSIDETQGVPNSNLLSVTNKDTENVDFEVDLYDVEENVKEDDETCAGACGKIDSLHIGF</sequence>
<dbReference type="Proteomes" id="UP000838878">
    <property type="component" value="Chromosome 13"/>
</dbReference>
<dbReference type="CDD" id="cd01713">
    <property type="entry name" value="CTU1-like"/>
    <property type="match status" value="1"/>
</dbReference>
<dbReference type="SUPFAM" id="SSF52402">
    <property type="entry name" value="Adenine nucleotide alpha hydrolases-like"/>
    <property type="match status" value="1"/>
</dbReference>
<accession>A0A8J9VUH0</accession>
<keyword evidence="5" id="KW-0694">RNA-binding</keyword>
<dbReference type="AlphaFoldDB" id="A0A8J9VUH0"/>
<dbReference type="EMBL" id="OV170233">
    <property type="protein sequence ID" value="CAH0718767.1"/>
    <property type="molecule type" value="Genomic_DNA"/>
</dbReference>
<dbReference type="GO" id="GO:0002143">
    <property type="term" value="P:tRNA wobble position uridine thiolation"/>
    <property type="evidence" value="ECO:0007669"/>
    <property type="project" value="TreeGrafter"/>
</dbReference>
<feature type="domain" description="tRNA(Ile)-lysidine/2-thiocytidine synthase N-terminal" evidence="6">
    <location>
        <begin position="53"/>
        <end position="229"/>
    </location>
</feature>
<dbReference type="PANTHER" id="PTHR11807">
    <property type="entry name" value="ATPASES OF THE PP SUPERFAMILY-RELATED"/>
    <property type="match status" value="1"/>
</dbReference>
<dbReference type="FunFam" id="3.40.50.620:FF:000054">
    <property type="entry name" value="Cytoplasmic tRNA 2-thiolation protein 1"/>
    <property type="match status" value="1"/>
</dbReference>
<feature type="non-terminal residue" evidence="8">
    <location>
        <position position="462"/>
    </location>
</feature>
<keyword evidence="9" id="KW-1185">Reference proteome</keyword>
<evidence type="ECO:0000256" key="2">
    <source>
        <dbReference type="ARBA" id="ARBA00022555"/>
    </source>
</evidence>